<keyword evidence="1" id="KW-0472">Membrane</keyword>
<evidence type="ECO:0000256" key="1">
    <source>
        <dbReference type="SAM" id="Phobius"/>
    </source>
</evidence>
<feature type="transmembrane region" description="Helical" evidence="1">
    <location>
        <begin position="20"/>
        <end position="38"/>
    </location>
</feature>
<keyword evidence="1" id="KW-0812">Transmembrane</keyword>
<evidence type="ECO:0008006" key="4">
    <source>
        <dbReference type="Google" id="ProtNLM"/>
    </source>
</evidence>
<feature type="transmembrane region" description="Helical" evidence="1">
    <location>
        <begin position="235"/>
        <end position="261"/>
    </location>
</feature>
<feature type="transmembrane region" description="Helical" evidence="1">
    <location>
        <begin position="291"/>
        <end position="314"/>
    </location>
</feature>
<dbReference type="EMBL" id="JAPQES010000001">
    <property type="protein sequence ID" value="MCY6370071.1"/>
    <property type="molecule type" value="Genomic_DNA"/>
</dbReference>
<sequence length="412" mass="46556">MREQLEILKAEFLKKFKTKLGISMILIFILVSIGSAFLKSELETESIRFEKGKEIVDTREPNVIANEKFSKKLKMLEGMSTSEEINYISSLHKKYKDYNKVFEDPLAVGYYVNLVYGGEIAEIKQEFGYKSASNFRKEKKKAIREGRFNIGEYNFLVDTGTMIKDKVDKVTFKEYKDVTFWKVFNHRIFHPLIALFMLAFAAVIFSNIYTDEIVSGVDNLILTSKNKYKVLNSKIILTVLTTVGMYLLYLLIQFIAVWIVYGTSQNGNLQAFRILDAGIFLKSAMTIQGYAVLKIGVCILILITISMLAAMSSFLTTNSLASIGVFGTMILIPKVAGYIKGVPSTVKAILDNLVIDKLLFKIEAFVGMYLGRVNLGNSYLDINNAVLFVIFTVFVLSIAIIKIKSRKLTVNK</sequence>
<dbReference type="RefSeq" id="WP_268048619.1">
    <property type="nucleotide sequence ID" value="NZ_JAPQES010000001.1"/>
</dbReference>
<feature type="transmembrane region" description="Helical" evidence="1">
    <location>
        <begin position="382"/>
        <end position="403"/>
    </location>
</feature>
<evidence type="ECO:0000313" key="3">
    <source>
        <dbReference type="Proteomes" id="UP001079657"/>
    </source>
</evidence>
<proteinExistence type="predicted"/>
<evidence type="ECO:0000313" key="2">
    <source>
        <dbReference type="EMBL" id="MCY6370071.1"/>
    </source>
</evidence>
<dbReference type="Proteomes" id="UP001079657">
    <property type="component" value="Unassembled WGS sequence"/>
</dbReference>
<keyword evidence="1" id="KW-1133">Transmembrane helix</keyword>
<reference evidence="2" key="1">
    <citation type="submission" date="2022-12" db="EMBL/GenBank/DDBJ databases">
        <authorList>
            <person name="Wang J."/>
        </authorList>
    </citation>
    <scope>NUCLEOTIDE SEQUENCE</scope>
    <source>
        <strain evidence="2">HY-42-06</strain>
    </source>
</reference>
<gene>
    <name evidence="2" type="ORF">OXH55_05450</name>
</gene>
<accession>A0ABT4CM02</accession>
<dbReference type="PANTHER" id="PTHR37305">
    <property type="entry name" value="INTEGRAL MEMBRANE PROTEIN-RELATED"/>
    <property type="match status" value="1"/>
</dbReference>
<name>A0ABT4CM02_9CLOT</name>
<keyword evidence="3" id="KW-1185">Reference proteome</keyword>
<protein>
    <recommendedName>
        <fullName evidence="4">ABC transporter permease</fullName>
    </recommendedName>
</protein>
<organism evidence="2 3">
    <name type="scientific">Clostridium ganghwense</name>
    <dbReference type="NCBI Taxonomy" id="312089"/>
    <lineage>
        <taxon>Bacteria</taxon>
        <taxon>Bacillati</taxon>
        <taxon>Bacillota</taxon>
        <taxon>Clostridia</taxon>
        <taxon>Eubacteriales</taxon>
        <taxon>Clostridiaceae</taxon>
        <taxon>Clostridium</taxon>
    </lineage>
</organism>
<comment type="caution">
    <text evidence="2">The sequence shown here is derived from an EMBL/GenBank/DDBJ whole genome shotgun (WGS) entry which is preliminary data.</text>
</comment>
<feature type="transmembrane region" description="Helical" evidence="1">
    <location>
        <begin position="188"/>
        <end position="209"/>
    </location>
</feature>
<dbReference type="PANTHER" id="PTHR37305:SF1">
    <property type="entry name" value="MEMBRANE PROTEIN"/>
    <property type="match status" value="1"/>
</dbReference>